<keyword evidence="2" id="KW-0067">ATP-binding</keyword>
<evidence type="ECO:0000259" key="3">
    <source>
        <dbReference type="SMART" id="SM00382"/>
    </source>
</evidence>
<sequence length="512" mass="57729">MSLLRRNLQQVWDQLRAKKTHMPKFLESVLLRNLRGIAELPVSFGYPVSVVAGPNGCGKSTVLFACACAYDVSESRDYSPAVLFPNLKSPSLSDQLGSPSFEYYFAENGSRLGMTWRRGKSWSKSFMGRKEAAQPQRNIYLRTLANLTSPSEVRSILQIGSKNFEQHELDADLVAFAHRVLPFKYRGLKLLQLKGKDLLFADREDTGSAYSEFHMSAGERALLRISKDISRLHDALILIDEIEAGLHPHTQQQVMLELQRLALRNNLQVIVTSHSPVVLESVPPEGRIFLERTHGNVHVQPPYRDIFQRAFYGQSQDKLSILCEDEVAEGLILGVLDVLNPRLNLTPDDVTVGRDTGKDQFPQHVETLGKFQLLDEFVLVLDGDARGVEPAVQQAAQRFNRTMSPLFLPGETPPEDWIYVALERRATQYVEELGAPGLAELLRSLRQSFENASDKPTNIIKQRYATLADSLQREPKEIARIVGRWEAANGDMKIFASELEQAVYNWRNKMGA</sequence>
<dbReference type="EMBL" id="BAABLD010000008">
    <property type="protein sequence ID" value="GAA5163657.1"/>
    <property type="molecule type" value="Genomic_DNA"/>
</dbReference>
<dbReference type="CDD" id="cd00267">
    <property type="entry name" value="ABC_ATPase"/>
    <property type="match status" value="1"/>
</dbReference>
<keyword evidence="1" id="KW-0547">Nucleotide-binding</keyword>
<reference evidence="5" key="1">
    <citation type="journal article" date="2019" name="Int. J. Syst. Evol. Microbiol.">
        <title>The Global Catalogue of Microorganisms (GCM) 10K type strain sequencing project: providing services to taxonomists for standard genome sequencing and annotation.</title>
        <authorList>
            <consortium name="The Broad Institute Genomics Platform"/>
            <consortium name="The Broad Institute Genome Sequencing Center for Infectious Disease"/>
            <person name="Wu L."/>
            <person name="Ma J."/>
        </authorList>
    </citation>
    <scope>NUCLEOTIDE SEQUENCE [LARGE SCALE GENOMIC DNA]</scope>
    <source>
        <strain evidence="5">JCM 18715</strain>
    </source>
</reference>
<evidence type="ECO:0000256" key="2">
    <source>
        <dbReference type="ARBA" id="ARBA00022840"/>
    </source>
</evidence>
<dbReference type="InterPro" id="IPR003593">
    <property type="entry name" value="AAA+_ATPase"/>
</dbReference>
<dbReference type="InterPro" id="IPR027417">
    <property type="entry name" value="P-loop_NTPase"/>
</dbReference>
<dbReference type="PANTHER" id="PTHR43581:SF2">
    <property type="entry name" value="EXCINUCLEASE ATPASE SUBUNIT"/>
    <property type="match status" value="1"/>
</dbReference>
<dbReference type="InterPro" id="IPR051396">
    <property type="entry name" value="Bact_Antivir_Def_Nuclease"/>
</dbReference>
<dbReference type="Pfam" id="PF13304">
    <property type="entry name" value="AAA_21"/>
    <property type="match status" value="1"/>
</dbReference>
<evidence type="ECO:0000313" key="5">
    <source>
        <dbReference type="Proteomes" id="UP001500547"/>
    </source>
</evidence>
<dbReference type="Gene3D" id="3.40.50.300">
    <property type="entry name" value="P-loop containing nucleotide triphosphate hydrolases"/>
    <property type="match status" value="2"/>
</dbReference>
<organism evidence="4 5">
    <name type="scientific">Viridibacterium curvum</name>
    <dbReference type="NCBI Taxonomy" id="1101404"/>
    <lineage>
        <taxon>Bacteria</taxon>
        <taxon>Pseudomonadati</taxon>
        <taxon>Pseudomonadota</taxon>
        <taxon>Betaproteobacteria</taxon>
        <taxon>Rhodocyclales</taxon>
        <taxon>Rhodocyclaceae</taxon>
        <taxon>Viridibacterium</taxon>
    </lineage>
</organism>
<dbReference type="SUPFAM" id="SSF52540">
    <property type="entry name" value="P-loop containing nucleoside triphosphate hydrolases"/>
    <property type="match status" value="1"/>
</dbReference>
<dbReference type="SMART" id="SM00382">
    <property type="entry name" value="AAA"/>
    <property type="match status" value="1"/>
</dbReference>
<accession>A0ABP9QL19</accession>
<dbReference type="PROSITE" id="PS00211">
    <property type="entry name" value="ABC_TRANSPORTER_1"/>
    <property type="match status" value="1"/>
</dbReference>
<evidence type="ECO:0000256" key="1">
    <source>
        <dbReference type="ARBA" id="ARBA00022741"/>
    </source>
</evidence>
<keyword evidence="5" id="KW-1185">Reference proteome</keyword>
<proteinExistence type="predicted"/>
<dbReference type="Proteomes" id="UP001500547">
    <property type="component" value="Unassembled WGS sequence"/>
</dbReference>
<dbReference type="InterPro" id="IPR017871">
    <property type="entry name" value="ABC_transporter-like_CS"/>
</dbReference>
<protein>
    <recommendedName>
        <fullName evidence="3">AAA+ ATPase domain-containing protein</fullName>
    </recommendedName>
</protein>
<evidence type="ECO:0000313" key="4">
    <source>
        <dbReference type="EMBL" id="GAA5163657.1"/>
    </source>
</evidence>
<dbReference type="InterPro" id="IPR003959">
    <property type="entry name" value="ATPase_AAA_core"/>
</dbReference>
<dbReference type="PANTHER" id="PTHR43581">
    <property type="entry name" value="ATP/GTP PHOSPHATASE"/>
    <property type="match status" value="1"/>
</dbReference>
<name>A0ABP9QL19_9RHOO</name>
<comment type="caution">
    <text evidence="4">The sequence shown here is derived from an EMBL/GenBank/DDBJ whole genome shotgun (WGS) entry which is preliminary data.</text>
</comment>
<gene>
    <name evidence="4" type="ORF">GCM10025770_16230</name>
</gene>
<feature type="domain" description="AAA+ ATPase" evidence="3">
    <location>
        <begin position="45"/>
        <end position="294"/>
    </location>
</feature>